<dbReference type="AlphaFoldDB" id="M9RFT3"/>
<dbReference type="InterPro" id="IPR051162">
    <property type="entry name" value="T4SS_component"/>
</dbReference>
<dbReference type="PROSITE" id="PS00675">
    <property type="entry name" value="SIGMA54_INTERACT_1"/>
    <property type="match status" value="1"/>
</dbReference>
<dbReference type="PANTHER" id="PTHR30121">
    <property type="entry name" value="UNCHARACTERIZED PROTEIN YJGR-RELATED"/>
    <property type="match status" value="1"/>
</dbReference>
<gene>
    <name evidence="2" type="ORF">OAN307_c31510</name>
</gene>
<dbReference type="eggNOG" id="COG0433">
    <property type="taxonomic scope" value="Bacteria"/>
</dbReference>
<dbReference type="STRING" id="391626.OAN307_c31510"/>
<dbReference type="Proteomes" id="UP000005307">
    <property type="component" value="Chromosome"/>
</dbReference>
<dbReference type="Gene3D" id="3.40.50.300">
    <property type="entry name" value="P-loop containing nucleotide triphosphate hydrolases"/>
    <property type="match status" value="2"/>
</dbReference>
<protein>
    <recommendedName>
        <fullName evidence="1">Type IV secretion system coupling protein TraD DNA-binding domain-containing protein</fullName>
    </recommendedName>
</protein>
<dbReference type="SUPFAM" id="SSF52540">
    <property type="entry name" value="P-loop containing nucleoside triphosphate hydrolases"/>
    <property type="match status" value="1"/>
</dbReference>
<evidence type="ECO:0000313" key="3">
    <source>
        <dbReference type="Proteomes" id="UP000005307"/>
    </source>
</evidence>
<dbReference type="EMBL" id="CP003740">
    <property type="protein sequence ID" value="AGI68685.1"/>
    <property type="molecule type" value="Genomic_DNA"/>
</dbReference>
<name>M9RFT3_9RHOB</name>
<dbReference type="InterPro" id="IPR027417">
    <property type="entry name" value="P-loop_NTPase"/>
</dbReference>
<dbReference type="PANTHER" id="PTHR30121:SF11">
    <property type="entry name" value="AAA+ ATPASE DOMAIN-CONTAINING PROTEIN"/>
    <property type="match status" value="1"/>
</dbReference>
<dbReference type="CDD" id="cd01127">
    <property type="entry name" value="TrwB_TraG_TraD_VirD4"/>
    <property type="match status" value="1"/>
</dbReference>
<dbReference type="OrthoDB" id="9806951at2"/>
<accession>M9RFT3</accession>
<dbReference type="InterPro" id="IPR019476">
    <property type="entry name" value="T4SS_TraD_DNA-bd"/>
</dbReference>
<reference evidence="2 3" key="1">
    <citation type="journal article" date="2013" name="PLoS ONE">
        <title>Poles Apart: Arctic and Antarctic Octadecabacter strains Share High Genome Plasticity and a New Type of Xanthorhodopsin.</title>
        <authorList>
            <person name="Vollmers J."/>
            <person name="Voget S."/>
            <person name="Dietrich S."/>
            <person name="Gollnow K."/>
            <person name="Smits M."/>
            <person name="Meyer K."/>
            <person name="Brinkhoff T."/>
            <person name="Simon M."/>
            <person name="Daniel R."/>
        </authorList>
    </citation>
    <scope>NUCLEOTIDE SEQUENCE [LARGE SCALE GENOMIC DNA]</scope>
    <source>
        <strain evidence="2 3">307</strain>
    </source>
</reference>
<dbReference type="KEGG" id="oat:OAN307_c31510"/>
<organism evidence="2 3">
    <name type="scientific">Octadecabacter antarcticus 307</name>
    <dbReference type="NCBI Taxonomy" id="391626"/>
    <lineage>
        <taxon>Bacteria</taxon>
        <taxon>Pseudomonadati</taxon>
        <taxon>Pseudomonadota</taxon>
        <taxon>Alphaproteobacteria</taxon>
        <taxon>Rhodobacterales</taxon>
        <taxon>Roseobacteraceae</taxon>
        <taxon>Octadecabacter</taxon>
    </lineage>
</organism>
<proteinExistence type="predicted"/>
<evidence type="ECO:0000259" key="1">
    <source>
        <dbReference type="Pfam" id="PF10412"/>
    </source>
</evidence>
<dbReference type="Pfam" id="PF10412">
    <property type="entry name" value="TrwB_AAD_bind"/>
    <property type="match status" value="1"/>
</dbReference>
<sequence>MIWNPHSVTMIGTAFSRRGNKPFGIRLTDRLQHIYILGQTGTGKSTLMGNLMRQDMRQGHGFCLIDPHGDLAKQIAQVSPEDAVIWNVADPDCPYGYNPMTRASERFRPLIASGLIDTLKKQWADAWGARMEHLLRYSILALLDQPRTDVRDIMRMFLDNDFRKKILRQVTDEQVQLFWQKEFPAMNYKNAADGVAPIANKLGAFLAHPVVRRALCEPKTPLRLRKIMDEGQILIINLAKGQLGSDTSNVLGGMITSGLAHAAYSRHSTPEPERRPFFLYVDEFHSFTTDAMVEMLSELRKYGLSLTLANQYFGQIEGDVLDSILGNVGTVIAFRTSPMDAPSLTRHFDGVEPRDLIAMPNYRMMVRLMDNGERTKAFTAWGV</sequence>
<keyword evidence="3" id="KW-1185">Reference proteome</keyword>
<dbReference type="InterPro" id="IPR025662">
    <property type="entry name" value="Sigma_54_int_dom_ATP-bd_1"/>
</dbReference>
<evidence type="ECO:0000313" key="2">
    <source>
        <dbReference type="EMBL" id="AGI68685.1"/>
    </source>
</evidence>
<feature type="domain" description="Type IV secretion system coupling protein TraD DNA-binding" evidence="1">
    <location>
        <begin position="31"/>
        <end position="340"/>
    </location>
</feature>
<dbReference type="HOGENOM" id="CLU_713487_0_0_5"/>